<dbReference type="Proteomes" id="UP001172684">
    <property type="component" value="Unassembled WGS sequence"/>
</dbReference>
<accession>A0ABQ9NVZ0</accession>
<name>A0ABQ9NVZ0_9PEZI</name>
<dbReference type="EMBL" id="JAPDRL010000018">
    <property type="protein sequence ID" value="KAJ9666570.1"/>
    <property type="molecule type" value="Genomic_DNA"/>
</dbReference>
<evidence type="ECO:0000256" key="1">
    <source>
        <dbReference type="SAM" id="MobiDB-lite"/>
    </source>
</evidence>
<reference evidence="2" key="1">
    <citation type="submission" date="2022-10" db="EMBL/GenBank/DDBJ databases">
        <title>Culturing micro-colonial fungi from biological soil crusts in the Mojave desert and describing Neophaeococcomyces mojavensis, and introducing the new genera and species Taxawa tesnikishii.</title>
        <authorList>
            <person name="Kurbessoian T."/>
            <person name="Stajich J.E."/>
        </authorList>
    </citation>
    <scope>NUCLEOTIDE SEQUENCE</scope>
    <source>
        <strain evidence="2">TK_1</strain>
    </source>
</reference>
<evidence type="ECO:0000313" key="3">
    <source>
        <dbReference type="Proteomes" id="UP001172684"/>
    </source>
</evidence>
<feature type="compositionally biased region" description="Basic and acidic residues" evidence="1">
    <location>
        <begin position="137"/>
        <end position="146"/>
    </location>
</feature>
<organism evidence="2 3">
    <name type="scientific">Coniosporium apollinis</name>
    <dbReference type="NCBI Taxonomy" id="61459"/>
    <lineage>
        <taxon>Eukaryota</taxon>
        <taxon>Fungi</taxon>
        <taxon>Dikarya</taxon>
        <taxon>Ascomycota</taxon>
        <taxon>Pezizomycotina</taxon>
        <taxon>Dothideomycetes</taxon>
        <taxon>Dothideomycetes incertae sedis</taxon>
        <taxon>Coniosporium</taxon>
    </lineage>
</organism>
<proteinExistence type="predicted"/>
<keyword evidence="3" id="KW-1185">Reference proteome</keyword>
<comment type="caution">
    <text evidence="2">The sequence shown here is derived from an EMBL/GenBank/DDBJ whole genome shotgun (WGS) entry which is preliminary data.</text>
</comment>
<sequence>MFAPQNPSEPKAYTSKVIPTKRKSDQKRIPVNLLVTGLQPTRVKIMDPSSAALDPSRTSRRSPRLVAFFEKTTEEPNAFMEAAERGRRLQKRLAADTTVDDYRRGRMSQKNKAAVAAPRCDSASVCSEDTASTGKTNDPHHERDDDKPDEADESRLDLEAYLNLLARCSSLTIVAI</sequence>
<feature type="region of interest" description="Disordered" evidence="1">
    <location>
        <begin position="100"/>
        <end position="154"/>
    </location>
</feature>
<gene>
    <name evidence="2" type="ORF">H2201_003229</name>
</gene>
<feature type="compositionally biased region" description="Polar residues" evidence="1">
    <location>
        <begin position="124"/>
        <end position="136"/>
    </location>
</feature>
<feature type="region of interest" description="Disordered" evidence="1">
    <location>
        <begin position="1"/>
        <end position="25"/>
    </location>
</feature>
<evidence type="ECO:0000313" key="2">
    <source>
        <dbReference type="EMBL" id="KAJ9666570.1"/>
    </source>
</evidence>
<protein>
    <submittedName>
        <fullName evidence="2">Uncharacterized protein</fullName>
    </submittedName>
</protein>